<feature type="domain" description="Transglutaminase-like" evidence="1">
    <location>
        <begin position="70"/>
        <end position="139"/>
    </location>
</feature>
<dbReference type="InterPro" id="IPR038765">
    <property type="entry name" value="Papain-like_cys_pep_sf"/>
</dbReference>
<dbReference type="Proteomes" id="UP000598120">
    <property type="component" value="Unassembled WGS sequence"/>
</dbReference>
<dbReference type="Pfam" id="PF01841">
    <property type="entry name" value="Transglut_core"/>
    <property type="match status" value="1"/>
</dbReference>
<dbReference type="SMART" id="SM00460">
    <property type="entry name" value="TGc"/>
    <property type="match status" value="1"/>
</dbReference>
<proteinExistence type="predicted"/>
<dbReference type="EMBL" id="BMIC01000002">
    <property type="protein sequence ID" value="GFZ84722.1"/>
    <property type="molecule type" value="Genomic_DNA"/>
</dbReference>
<dbReference type="SUPFAM" id="SSF54001">
    <property type="entry name" value="Cysteine proteinases"/>
    <property type="match status" value="1"/>
</dbReference>
<accession>A0A8J2XIV4</accession>
<dbReference type="GO" id="GO:0005737">
    <property type="term" value="C:cytoplasm"/>
    <property type="evidence" value="ECO:0007669"/>
    <property type="project" value="TreeGrafter"/>
</dbReference>
<evidence type="ECO:0000259" key="1">
    <source>
        <dbReference type="SMART" id="SM00460"/>
    </source>
</evidence>
<dbReference type="Gene3D" id="3.10.620.30">
    <property type="match status" value="1"/>
</dbReference>
<sequence>MAKSMSNVKVEINDLTDFVAKNISDKKEIAKFYYYWMNLNIVYDFEKRDKWRTEKATDKEIDDSENPLLVFKEKKAVCIGYSSLYKMFMDSSGIECLIITGHAKTLENLTLELELDDDYRHAWNTIKINDAWLLIDTTWAQQFEESISDFYFNVSPEKLILSHYPENAEWQLMEKPISINEFNTQPYVHSFYFDTGFEKLPELTEDKDYYYIEFPKIASNNWLTKLTYDSDKKINESIFPEYEEKENSNLFKFKKNGIPKKAILNVVVTYFDWDKQTKSEYNNIIKYQL</sequence>
<evidence type="ECO:0000313" key="2">
    <source>
        <dbReference type="EMBL" id="GFZ84722.1"/>
    </source>
</evidence>
<dbReference type="PANTHER" id="PTHR46333:SF2">
    <property type="entry name" value="CYTOKINESIS PROTEIN 3"/>
    <property type="match status" value="1"/>
</dbReference>
<dbReference type="InterPro" id="IPR002931">
    <property type="entry name" value="Transglutaminase-like"/>
</dbReference>
<dbReference type="InterPro" id="IPR052557">
    <property type="entry name" value="CAP/Cytokinesis_protein"/>
</dbReference>
<name>A0A8J2XIV4_9FLAO</name>
<dbReference type="PANTHER" id="PTHR46333">
    <property type="entry name" value="CYTOKINESIS PROTEIN 3"/>
    <property type="match status" value="1"/>
</dbReference>
<keyword evidence="3" id="KW-1185">Reference proteome</keyword>
<comment type="caution">
    <text evidence="2">The sequence shown here is derived from an EMBL/GenBank/DDBJ whole genome shotgun (WGS) entry which is preliminary data.</text>
</comment>
<protein>
    <recommendedName>
        <fullName evidence="1">Transglutaminase-like domain-containing protein</fullName>
    </recommendedName>
</protein>
<evidence type="ECO:0000313" key="3">
    <source>
        <dbReference type="Proteomes" id="UP000598120"/>
    </source>
</evidence>
<organism evidence="2 3">
    <name type="scientific">Aquaticitalea lipolytica</name>
    <dbReference type="NCBI Taxonomy" id="1247562"/>
    <lineage>
        <taxon>Bacteria</taxon>
        <taxon>Pseudomonadati</taxon>
        <taxon>Bacteroidota</taxon>
        <taxon>Flavobacteriia</taxon>
        <taxon>Flavobacteriales</taxon>
        <taxon>Flavobacteriaceae</taxon>
        <taxon>Aquaticitalea</taxon>
    </lineage>
</organism>
<gene>
    <name evidence="2" type="ORF">GCM10011531_14480</name>
</gene>
<dbReference type="AlphaFoldDB" id="A0A8J2XIV4"/>
<reference evidence="2 3" key="1">
    <citation type="journal article" date="2014" name="Int. J. Syst. Evol. Microbiol.">
        <title>Complete genome sequence of Corynebacterium casei LMG S-19264T (=DSM 44701T), isolated from a smear-ripened cheese.</title>
        <authorList>
            <consortium name="US DOE Joint Genome Institute (JGI-PGF)"/>
            <person name="Walter F."/>
            <person name="Albersmeier A."/>
            <person name="Kalinowski J."/>
            <person name="Ruckert C."/>
        </authorList>
    </citation>
    <scope>NUCLEOTIDE SEQUENCE [LARGE SCALE GENOMIC DNA]</scope>
    <source>
        <strain evidence="2 3">CGMCC 1.15295</strain>
    </source>
</reference>